<evidence type="ECO:0000256" key="2">
    <source>
        <dbReference type="ARBA" id="ARBA00022737"/>
    </source>
</evidence>
<comment type="similarity">
    <text evidence="1">Belongs to the PPR family. P subfamily.</text>
</comment>
<evidence type="ECO:0008006" key="6">
    <source>
        <dbReference type="Google" id="ProtNLM"/>
    </source>
</evidence>
<dbReference type="Pfam" id="PF13041">
    <property type="entry name" value="PPR_2"/>
    <property type="match status" value="1"/>
</dbReference>
<dbReference type="InterPro" id="IPR050872">
    <property type="entry name" value="PPR_P_subfamily"/>
</dbReference>
<dbReference type="OMA" id="NICTHAT"/>
<reference evidence="4" key="2">
    <citation type="submission" date="2021-01" db="UniProtKB">
        <authorList>
            <consortium name="EnsemblPlants"/>
        </authorList>
    </citation>
    <scope>IDENTIFICATION</scope>
</reference>
<accession>A0A7N2KXN4</accession>
<dbReference type="AlphaFoldDB" id="A0A7N2KXN4"/>
<keyword evidence="2" id="KW-0677">Repeat</keyword>
<dbReference type="PANTHER" id="PTHR46128">
    <property type="entry name" value="MITOCHONDRIAL GROUP I INTRON SPLICING FACTOR CCM1"/>
    <property type="match status" value="1"/>
</dbReference>
<evidence type="ECO:0000313" key="4">
    <source>
        <dbReference type="EnsemblPlants" id="QL02p063303:mrna"/>
    </source>
</evidence>
<dbReference type="Proteomes" id="UP000594261">
    <property type="component" value="Chromosome 2"/>
</dbReference>
<feature type="repeat" description="PPR" evidence="3">
    <location>
        <begin position="15"/>
        <end position="49"/>
    </location>
</feature>
<dbReference type="PANTHER" id="PTHR46128:SF358">
    <property type="entry name" value="TETRATRICOPEPTIDE REPEAT (TPR)-LIKE SUPERFAMILY PROTEIN"/>
    <property type="match status" value="1"/>
</dbReference>
<evidence type="ECO:0000256" key="3">
    <source>
        <dbReference type="PROSITE-ProRule" id="PRU00708"/>
    </source>
</evidence>
<dbReference type="PROSITE" id="PS51375">
    <property type="entry name" value="PPR"/>
    <property type="match status" value="2"/>
</dbReference>
<evidence type="ECO:0000313" key="5">
    <source>
        <dbReference type="Proteomes" id="UP000594261"/>
    </source>
</evidence>
<organism evidence="4 5">
    <name type="scientific">Quercus lobata</name>
    <name type="common">Valley oak</name>
    <dbReference type="NCBI Taxonomy" id="97700"/>
    <lineage>
        <taxon>Eukaryota</taxon>
        <taxon>Viridiplantae</taxon>
        <taxon>Streptophyta</taxon>
        <taxon>Embryophyta</taxon>
        <taxon>Tracheophyta</taxon>
        <taxon>Spermatophyta</taxon>
        <taxon>Magnoliopsida</taxon>
        <taxon>eudicotyledons</taxon>
        <taxon>Gunneridae</taxon>
        <taxon>Pentapetalae</taxon>
        <taxon>rosids</taxon>
        <taxon>fabids</taxon>
        <taxon>Fagales</taxon>
        <taxon>Fagaceae</taxon>
        <taxon>Quercus</taxon>
    </lineage>
</organism>
<dbReference type="EnsemblPlants" id="QL02p063303:mrna">
    <property type="protein sequence ID" value="QL02p063303:mrna"/>
    <property type="gene ID" value="QL02p063303"/>
</dbReference>
<evidence type="ECO:0000256" key="1">
    <source>
        <dbReference type="ARBA" id="ARBA00007626"/>
    </source>
</evidence>
<dbReference type="InterPro" id="IPR011990">
    <property type="entry name" value="TPR-like_helical_dom_sf"/>
</dbReference>
<reference evidence="5" key="1">
    <citation type="journal article" date="2016" name="G3 (Bethesda)">
        <title>First Draft Assembly and Annotation of the Genome of a California Endemic Oak Quercus lobata Nee (Fagaceae).</title>
        <authorList>
            <person name="Sork V.L."/>
            <person name="Fitz-Gibbon S.T."/>
            <person name="Puiu D."/>
            <person name="Crepeau M."/>
            <person name="Gugger P.F."/>
            <person name="Sherman R."/>
            <person name="Stevens K."/>
            <person name="Langley C.H."/>
            <person name="Pellegrini M."/>
            <person name="Salzberg S.L."/>
        </authorList>
    </citation>
    <scope>NUCLEOTIDE SEQUENCE [LARGE SCALE GENOMIC DNA]</scope>
    <source>
        <strain evidence="5">cv. SW786</strain>
    </source>
</reference>
<protein>
    <recommendedName>
        <fullName evidence="6">Pentatricopeptide repeat-containing protein</fullName>
    </recommendedName>
</protein>
<name>A0A7N2KXN4_QUELO</name>
<proteinExistence type="inferred from homology"/>
<dbReference type="NCBIfam" id="TIGR00756">
    <property type="entry name" value="PPR"/>
    <property type="match status" value="2"/>
</dbReference>
<keyword evidence="5" id="KW-1185">Reference proteome</keyword>
<dbReference type="InParanoid" id="A0A7N2KXN4"/>
<feature type="repeat" description="PPR" evidence="3">
    <location>
        <begin position="50"/>
        <end position="84"/>
    </location>
</feature>
<dbReference type="Gene3D" id="1.25.40.10">
    <property type="entry name" value="Tetratricopeptide repeat domain"/>
    <property type="match status" value="1"/>
</dbReference>
<dbReference type="InterPro" id="IPR002885">
    <property type="entry name" value="PPR_rpt"/>
</dbReference>
<sequence>MALFQELKDTKLDPDIAIYNILITGLCNNGKLSIARELFYSLASKGLQPNVPTYNIMIKGLCKEGLIDEAGELLEKMDGNESQELLVHSLFEVHWVMLRSVVELLANIEEHKH</sequence>
<dbReference type="Gramene" id="QL02p063303:mrna">
    <property type="protein sequence ID" value="QL02p063303:mrna"/>
    <property type="gene ID" value="QL02p063303"/>
</dbReference>